<sequence length="207" mass="22749">MPLLACLQEFRNKVAAINNMIAAAHRVDGGGSFFFSGSERAAIVESGLVRLFIAWEHFLERSFILYLIGTRSGSGIRVKRYAFPVDEAHANKIVIGGMRFMEWGTPDSVRKLSKLYFKDGEPYETVLTSISSELSDLKIVRNAASHLSSTTSASLDNLILRKLAQPIIGGTVAYYVLAVDPNSSSGETMLQVYENILDMAAELIARP</sequence>
<dbReference type="RefSeq" id="WP_196291147.1">
    <property type="nucleotide sequence ID" value="NZ_JADQDM010000001.1"/>
</dbReference>
<reference evidence="1 2" key="1">
    <citation type="submission" date="2020-11" db="EMBL/GenBank/DDBJ databases">
        <authorList>
            <person name="Kim M.K."/>
        </authorList>
    </citation>
    <scope>NUCLEOTIDE SEQUENCE [LARGE SCALE GENOMIC DNA]</scope>
    <source>
        <strain evidence="1 2">BT662</strain>
    </source>
</reference>
<gene>
    <name evidence="1" type="ORF">I2H31_01070</name>
</gene>
<accession>A0ABS0HYH5</accession>
<name>A0ABS0HYH5_9BACT</name>
<comment type="caution">
    <text evidence="1">The sequence shown here is derived from an EMBL/GenBank/DDBJ whole genome shotgun (WGS) entry which is preliminary data.</text>
</comment>
<dbReference type="Proteomes" id="UP000618931">
    <property type="component" value="Unassembled WGS sequence"/>
</dbReference>
<protein>
    <recommendedName>
        <fullName evidence="3">HEPN AbiU2-like domain-containing protein</fullName>
    </recommendedName>
</protein>
<evidence type="ECO:0008006" key="3">
    <source>
        <dbReference type="Google" id="ProtNLM"/>
    </source>
</evidence>
<evidence type="ECO:0000313" key="1">
    <source>
        <dbReference type="EMBL" id="MBF9219679.1"/>
    </source>
</evidence>
<proteinExistence type="predicted"/>
<dbReference type="EMBL" id="JADQDM010000001">
    <property type="protein sequence ID" value="MBF9219679.1"/>
    <property type="molecule type" value="Genomic_DNA"/>
</dbReference>
<evidence type="ECO:0000313" key="2">
    <source>
        <dbReference type="Proteomes" id="UP000618931"/>
    </source>
</evidence>
<keyword evidence="2" id="KW-1185">Reference proteome</keyword>
<organism evidence="1 2">
    <name type="scientific">Hymenobacter ruricola</name>
    <dbReference type="NCBI Taxonomy" id="2791023"/>
    <lineage>
        <taxon>Bacteria</taxon>
        <taxon>Pseudomonadati</taxon>
        <taxon>Bacteroidota</taxon>
        <taxon>Cytophagia</taxon>
        <taxon>Cytophagales</taxon>
        <taxon>Hymenobacteraceae</taxon>
        <taxon>Hymenobacter</taxon>
    </lineage>
</organism>